<accession>A0A6G8AYR1</accession>
<keyword evidence="1" id="KW-0472">Membrane</keyword>
<gene>
    <name evidence="2" type="ORF">G7084_01395</name>
</gene>
<dbReference type="AlphaFoldDB" id="A0A6G8AYR1"/>
<feature type="transmembrane region" description="Helical" evidence="1">
    <location>
        <begin position="7"/>
        <end position="25"/>
    </location>
</feature>
<protein>
    <submittedName>
        <fullName evidence="2">Uncharacterized protein</fullName>
    </submittedName>
</protein>
<dbReference type="EMBL" id="CP049888">
    <property type="protein sequence ID" value="QIL50092.1"/>
    <property type="molecule type" value="Genomic_DNA"/>
</dbReference>
<keyword evidence="3" id="KW-1185">Reference proteome</keyword>
<dbReference type="RefSeq" id="WP_166009358.1">
    <property type="nucleotide sequence ID" value="NZ_CP049888.1"/>
</dbReference>
<reference evidence="2 3" key="1">
    <citation type="submission" date="2020-03" db="EMBL/GenBank/DDBJ databases">
        <title>Weissella sp. nov., isolated from Cybister lewisianus.</title>
        <authorList>
            <person name="Hyun D.-W."/>
            <person name="Bae J.-W."/>
        </authorList>
    </citation>
    <scope>NUCLEOTIDE SEQUENCE [LARGE SCALE GENOMIC DNA]</scope>
    <source>
        <strain evidence="2 3">HDW19</strain>
    </source>
</reference>
<feature type="transmembrane region" description="Helical" evidence="1">
    <location>
        <begin position="31"/>
        <end position="53"/>
    </location>
</feature>
<organism evidence="2 3">
    <name type="scientific">Weissella coleopterorum</name>
    <dbReference type="NCBI Taxonomy" id="2714949"/>
    <lineage>
        <taxon>Bacteria</taxon>
        <taxon>Bacillati</taxon>
        <taxon>Bacillota</taxon>
        <taxon>Bacilli</taxon>
        <taxon>Lactobacillales</taxon>
        <taxon>Lactobacillaceae</taxon>
        <taxon>Weissella</taxon>
    </lineage>
</organism>
<keyword evidence="1" id="KW-1133">Transmembrane helix</keyword>
<evidence type="ECO:0000256" key="1">
    <source>
        <dbReference type="SAM" id="Phobius"/>
    </source>
</evidence>
<name>A0A6G8AYR1_9LACO</name>
<evidence type="ECO:0000313" key="2">
    <source>
        <dbReference type="EMBL" id="QIL50092.1"/>
    </source>
</evidence>
<proteinExistence type="predicted"/>
<keyword evidence="1" id="KW-0812">Transmembrane</keyword>
<sequence>MTKFIKKWWAEIFMGVGAIFYLFNLTVNRDWHNLIMAVMLYAVIGVLDATVYIKDEINDFKQERINLLTEILYRTLKSREGIDG</sequence>
<dbReference type="Proteomes" id="UP000500741">
    <property type="component" value="Chromosome"/>
</dbReference>
<evidence type="ECO:0000313" key="3">
    <source>
        <dbReference type="Proteomes" id="UP000500741"/>
    </source>
</evidence>
<dbReference type="KEGG" id="wco:G7084_01395"/>